<dbReference type="PROSITE" id="PS50893">
    <property type="entry name" value="ABC_TRANSPORTER_2"/>
    <property type="match status" value="2"/>
</dbReference>
<feature type="domain" description="ABC transporter" evidence="5">
    <location>
        <begin position="30"/>
        <end position="265"/>
    </location>
</feature>
<dbReference type="PROSITE" id="PS00211">
    <property type="entry name" value="ABC_TRANSPORTER_1"/>
    <property type="match status" value="1"/>
</dbReference>
<reference evidence="6 7" key="1">
    <citation type="submission" date="2019-09" db="EMBL/GenBank/DDBJ databases">
        <title>Pimelobacter sp. isolated from Paulinella.</title>
        <authorList>
            <person name="Jeong S.E."/>
        </authorList>
    </citation>
    <scope>NUCLEOTIDE SEQUENCE [LARGE SCALE GENOMIC DNA]</scope>
    <source>
        <strain evidence="6 7">Pch-N</strain>
    </source>
</reference>
<protein>
    <submittedName>
        <fullName evidence="6">Sugar ABC transporter ATP-binding protein</fullName>
    </submittedName>
</protein>
<evidence type="ECO:0000313" key="6">
    <source>
        <dbReference type="EMBL" id="KAB2811426.1"/>
    </source>
</evidence>
<dbReference type="CDD" id="cd03230">
    <property type="entry name" value="ABC_DR_subfamily_A"/>
    <property type="match status" value="1"/>
</dbReference>
<keyword evidence="1" id="KW-0813">Transport</keyword>
<dbReference type="EMBL" id="WBVM01000001">
    <property type="protein sequence ID" value="KAB2811426.1"/>
    <property type="molecule type" value="Genomic_DNA"/>
</dbReference>
<evidence type="ECO:0000256" key="4">
    <source>
        <dbReference type="ARBA" id="ARBA00022840"/>
    </source>
</evidence>
<dbReference type="PANTHER" id="PTHR43790:SF9">
    <property type="entry name" value="GALACTOFURANOSE TRANSPORTER ATP-BINDING PROTEIN YTFR"/>
    <property type="match status" value="1"/>
</dbReference>
<dbReference type="InterPro" id="IPR003439">
    <property type="entry name" value="ABC_transporter-like_ATP-bd"/>
</dbReference>
<proteinExistence type="predicted"/>
<dbReference type="GO" id="GO:0005524">
    <property type="term" value="F:ATP binding"/>
    <property type="evidence" value="ECO:0007669"/>
    <property type="project" value="UniProtKB-KW"/>
</dbReference>
<keyword evidence="3" id="KW-0547">Nucleotide-binding</keyword>
<dbReference type="SMART" id="SM00382">
    <property type="entry name" value="AAA"/>
    <property type="match status" value="2"/>
</dbReference>
<evidence type="ECO:0000259" key="5">
    <source>
        <dbReference type="PROSITE" id="PS50893"/>
    </source>
</evidence>
<evidence type="ECO:0000256" key="3">
    <source>
        <dbReference type="ARBA" id="ARBA00022741"/>
    </source>
</evidence>
<keyword evidence="4 6" id="KW-0067">ATP-binding</keyword>
<dbReference type="CDD" id="cd03215">
    <property type="entry name" value="ABC_Carb_Monos_II"/>
    <property type="match status" value="1"/>
</dbReference>
<gene>
    <name evidence="6" type="ORF">F9L07_05900</name>
</gene>
<evidence type="ECO:0000313" key="7">
    <source>
        <dbReference type="Proteomes" id="UP000449906"/>
    </source>
</evidence>
<sequence length="533" mass="55971">MARAHPVRRAPAHLLRPIVDALGLRTTPALQVESVSRRFGPTLALDGVDLAFVPGRVSAVVGANGSGKSTLLRILAGLLPPTSGQVLAFGSHPVRSVHHALDAGVVLVPQEPTLAGHLTVWQNVSLVSPARRSGIFLNDRRARRFAAEHVTGLLPEGVLDRPTGSLSKSSRQLVQLAAAMARDPQVLLLDEPTAVLDEDGVVALHALVRSFRERGGTVLIVSHRLKDVLELADDVVVLRNGRVQLDCAVTPQSEREIVALLSADEGVEREHRTGTDAPVVLRATGIRGWRGLDVPELTVRAGEIVGIAGQSGSGRSRLAAALAGSHAVEGTVEVAGTEIRTGSIRSARAAGVAYVPEDRHAAAIMGNQTVEANLLLGQDDPTLRTGPFRSRRGERRVGRELVTSYDIRPPLPDKQAGLLSGGNQQKVVVARALAGRPQVVVADEPTQGVDASARAAIHEALAAAAAEGTAVVAVCSEFEEIFALADRIVVLYDGRVVLDRPCAATTPDEVLAASLGSSASPDAPTDQLEEVLA</sequence>
<feature type="domain" description="ABC transporter" evidence="5">
    <location>
        <begin position="275"/>
        <end position="518"/>
    </location>
</feature>
<dbReference type="Gene3D" id="3.40.50.300">
    <property type="entry name" value="P-loop containing nucleotide triphosphate hydrolases"/>
    <property type="match status" value="2"/>
</dbReference>
<dbReference type="PANTHER" id="PTHR43790">
    <property type="entry name" value="CARBOHYDRATE TRANSPORT ATP-BINDING PROTEIN MG119-RELATED"/>
    <property type="match status" value="1"/>
</dbReference>
<dbReference type="Pfam" id="PF00005">
    <property type="entry name" value="ABC_tran"/>
    <property type="match status" value="2"/>
</dbReference>
<dbReference type="SUPFAM" id="SSF52540">
    <property type="entry name" value="P-loop containing nucleoside triphosphate hydrolases"/>
    <property type="match status" value="2"/>
</dbReference>
<dbReference type="Proteomes" id="UP000449906">
    <property type="component" value="Unassembled WGS sequence"/>
</dbReference>
<evidence type="ECO:0000256" key="1">
    <source>
        <dbReference type="ARBA" id="ARBA00022448"/>
    </source>
</evidence>
<dbReference type="InterPro" id="IPR017871">
    <property type="entry name" value="ABC_transporter-like_CS"/>
</dbReference>
<dbReference type="AlphaFoldDB" id="A0A7J5DZG8"/>
<keyword evidence="2" id="KW-0677">Repeat</keyword>
<comment type="caution">
    <text evidence="6">The sequence shown here is derived from an EMBL/GenBank/DDBJ whole genome shotgun (WGS) entry which is preliminary data.</text>
</comment>
<organism evidence="6 7">
    <name type="scientific">Nocardioides simplex</name>
    <name type="common">Arthrobacter simplex</name>
    <dbReference type="NCBI Taxonomy" id="2045"/>
    <lineage>
        <taxon>Bacteria</taxon>
        <taxon>Bacillati</taxon>
        <taxon>Actinomycetota</taxon>
        <taxon>Actinomycetes</taxon>
        <taxon>Propionibacteriales</taxon>
        <taxon>Nocardioidaceae</taxon>
        <taxon>Pimelobacter</taxon>
    </lineage>
</organism>
<name>A0A7J5DZG8_NOCSI</name>
<dbReference type="GO" id="GO:0016887">
    <property type="term" value="F:ATP hydrolysis activity"/>
    <property type="evidence" value="ECO:0007669"/>
    <property type="project" value="InterPro"/>
</dbReference>
<evidence type="ECO:0000256" key="2">
    <source>
        <dbReference type="ARBA" id="ARBA00022737"/>
    </source>
</evidence>
<accession>A0A7J5DZG8</accession>
<dbReference type="InterPro" id="IPR003593">
    <property type="entry name" value="AAA+_ATPase"/>
</dbReference>
<dbReference type="InterPro" id="IPR050107">
    <property type="entry name" value="ABC_carbohydrate_import_ATPase"/>
</dbReference>
<dbReference type="InterPro" id="IPR027417">
    <property type="entry name" value="P-loop_NTPase"/>
</dbReference>